<gene>
    <name evidence="5" type="ORF">O0I10_003543</name>
</gene>
<dbReference type="InterPro" id="IPR036890">
    <property type="entry name" value="HATPase_C_sf"/>
</dbReference>
<dbReference type="PROSITE" id="PS00058">
    <property type="entry name" value="DNA_MISMATCH_REPAIR_1"/>
    <property type="match status" value="1"/>
</dbReference>
<keyword evidence="6" id="KW-1185">Reference proteome</keyword>
<dbReference type="SMART" id="SM01340">
    <property type="entry name" value="DNA_mis_repair"/>
    <property type="match status" value="1"/>
</dbReference>
<feature type="compositionally biased region" description="Polar residues" evidence="3">
    <location>
        <begin position="601"/>
        <end position="616"/>
    </location>
</feature>
<feature type="compositionally biased region" description="Low complexity" evidence="3">
    <location>
        <begin position="654"/>
        <end position="691"/>
    </location>
</feature>
<keyword evidence="2" id="KW-0227">DNA damage</keyword>
<dbReference type="RefSeq" id="XP_058345812.1">
    <property type="nucleotide sequence ID" value="XM_058483613.1"/>
</dbReference>
<dbReference type="InterPro" id="IPR038973">
    <property type="entry name" value="MutL/Mlh/Pms-like"/>
</dbReference>
<feature type="compositionally biased region" description="Acidic residues" evidence="3">
    <location>
        <begin position="467"/>
        <end position="485"/>
    </location>
</feature>
<dbReference type="InterPro" id="IPR014721">
    <property type="entry name" value="Ribsml_uS5_D2-typ_fold_subgr"/>
</dbReference>
<evidence type="ECO:0000313" key="5">
    <source>
        <dbReference type="EMBL" id="KAJ8660899.1"/>
    </source>
</evidence>
<organism evidence="5 6">
    <name type="scientific">Lichtheimia ornata</name>
    <dbReference type="NCBI Taxonomy" id="688661"/>
    <lineage>
        <taxon>Eukaryota</taxon>
        <taxon>Fungi</taxon>
        <taxon>Fungi incertae sedis</taxon>
        <taxon>Mucoromycota</taxon>
        <taxon>Mucoromycotina</taxon>
        <taxon>Mucoromycetes</taxon>
        <taxon>Mucorales</taxon>
        <taxon>Lichtheimiaceae</taxon>
        <taxon>Lichtheimia</taxon>
    </lineage>
</organism>
<dbReference type="AlphaFoldDB" id="A0AAD7V8C7"/>
<sequence>MDSSPPPHSIQALDQVTVRNLHSGQAIVDIETIVKELVENSLDANASSIDIKLVNKGLTLIQVKDNGVGISEGDRACMAVRYCTSKISSFQDIERLTTFGFRGEALNSINDIAESMQITTKTIHDTIAKEYQLDERGYVQSEKPSAAISKSGTMVAVHNPFSSLPVRRQVAQKGSIAFAKKVQELAIKYSIAYPNVRFALVQVSDSVSHKKEPAWIKPMTSSLLEAIAYIFGTRLASMLEYCTRADDTVTLECLFPKAKSDPSIVNKGDRIYVFVNKRPINYTRSELKEMVSIIRKRYQQAAALSDGASSSSCNPFMYIDIQLNADQYDVNVEPGKTAVMLHHKESILNLVTELMDQLYGAPIDKLLDRASNQPSSSNMDLLEQSKGVESSNQPISPDVCELDELIESPDIDESASNYASDPIRAIPSPCVEEKNNNDGDPLVDSDEDDTLKPSGNWKYSMFSQDSNNDDDGEDQLLPEDGEETTEEPRRVPTLSEWLESARYQNTAPASSMVAKETDTAMQQSPAINQHVQTPARLRASSVESHPAQSYDQPMQSEGQQRGRSVPPFVSNDMDWQLEPSYSRNAIPTTISSQPHHWVSPNVLTSPSLERPSTSTTAKKRPLGTQQPTLYDMFRSQPPSTQKRIHSTLPHTHRSSSSSSNITSPRSIPKTSSIPDPTIITSSSSSSSSNSPKASHQHTQATTTSNIEQLPCTSITSHPSSQPSTIVSNMSNSITASRGSPPPSDMMRKRQRLINFEEQQQKHDQQKLSDTLNLESNVDYNKEKVQKTYHLRFAGLSGLDHRSFSDPPLFSSRPSDHDTDWHTHRLDQGFLLYTRNAKHQDALGDVAYEIGIVDLARASMLYAFDCLMRNKKLIAKKGLEKSIQVTISQEDPVYSIIPELKSYDKHGVDEDGQPRLYHKVTDDRIIANGFQVQWRREQGTAEIILQIICIYDLGSTLKYDVSDLRELLLVIQQHHHHIPAYNEEQQDLSMIRPKKVITYLHRVAALPQAPERQASDLEVVKHLFSNTHGRLIWRKEKDANCEYQVVYERIEDDQAVDDAEEKPSAPIAYIAYHMFPSD</sequence>
<dbReference type="NCBIfam" id="TIGR00585">
    <property type="entry name" value="mutl"/>
    <property type="match status" value="1"/>
</dbReference>
<dbReference type="Pfam" id="PF01119">
    <property type="entry name" value="DNA_mis_repair"/>
    <property type="match status" value="1"/>
</dbReference>
<comment type="similarity">
    <text evidence="1">Belongs to the DNA mismatch repair MutL/HexB family.</text>
</comment>
<feature type="region of interest" description="Disordered" evidence="3">
    <location>
        <begin position="370"/>
        <end position="396"/>
    </location>
</feature>
<dbReference type="GO" id="GO:0016887">
    <property type="term" value="F:ATP hydrolysis activity"/>
    <property type="evidence" value="ECO:0007669"/>
    <property type="project" value="InterPro"/>
</dbReference>
<dbReference type="InterPro" id="IPR014762">
    <property type="entry name" value="DNA_mismatch_repair_CS"/>
</dbReference>
<dbReference type="GO" id="GO:0006298">
    <property type="term" value="P:mismatch repair"/>
    <property type="evidence" value="ECO:0007669"/>
    <property type="project" value="InterPro"/>
</dbReference>
<feature type="compositionally biased region" description="Polar residues" evidence="3">
    <location>
        <begin position="692"/>
        <end position="737"/>
    </location>
</feature>
<dbReference type="FunFam" id="3.30.565.10:FF:000017">
    <property type="entry name" value="PMS1 homolog 1, mismatch repair system component"/>
    <property type="match status" value="1"/>
</dbReference>
<proteinExistence type="inferred from homology"/>
<feature type="region of interest" description="Disordered" evidence="3">
    <location>
        <begin position="586"/>
        <end position="746"/>
    </location>
</feature>
<dbReference type="PANTHER" id="PTHR10073">
    <property type="entry name" value="DNA MISMATCH REPAIR PROTEIN MLH, PMS, MUTL"/>
    <property type="match status" value="1"/>
</dbReference>
<dbReference type="GO" id="GO:0032389">
    <property type="term" value="C:MutLalpha complex"/>
    <property type="evidence" value="ECO:0007669"/>
    <property type="project" value="TreeGrafter"/>
</dbReference>
<dbReference type="SUPFAM" id="SSF55874">
    <property type="entry name" value="ATPase domain of HSP90 chaperone/DNA topoisomerase II/histidine kinase"/>
    <property type="match status" value="1"/>
</dbReference>
<protein>
    <recommendedName>
        <fullName evidence="4">DNA mismatch repair protein S5 domain-containing protein</fullName>
    </recommendedName>
</protein>
<dbReference type="Gene3D" id="3.30.230.10">
    <property type="match status" value="1"/>
</dbReference>
<evidence type="ECO:0000256" key="1">
    <source>
        <dbReference type="ARBA" id="ARBA00006082"/>
    </source>
</evidence>
<dbReference type="SUPFAM" id="SSF54211">
    <property type="entry name" value="Ribosomal protein S5 domain 2-like"/>
    <property type="match status" value="1"/>
</dbReference>
<feature type="domain" description="DNA mismatch repair protein S5" evidence="4">
    <location>
        <begin position="227"/>
        <end position="360"/>
    </location>
</feature>
<feature type="region of interest" description="Disordered" evidence="3">
    <location>
        <begin position="533"/>
        <end position="574"/>
    </location>
</feature>
<dbReference type="GO" id="GO:0030983">
    <property type="term" value="F:mismatched DNA binding"/>
    <property type="evidence" value="ECO:0007669"/>
    <property type="project" value="InterPro"/>
</dbReference>
<dbReference type="GeneID" id="83210956"/>
<dbReference type="PANTHER" id="PTHR10073:SF54">
    <property type="entry name" value="PMS1 PROTEIN HOMOLOG 1"/>
    <property type="match status" value="1"/>
</dbReference>
<dbReference type="InterPro" id="IPR013507">
    <property type="entry name" value="DNA_mismatch_S5_2-like"/>
</dbReference>
<dbReference type="InterPro" id="IPR002099">
    <property type="entry name" value="MutL/Mlh/PMS"/>
</dbReference>
<feature type="compositionally biased region" description="Basic residues" evidence="3">
    <location>
        <begin position="642"/>
        <end position="653"/>
    </location>
</feature>
<feature type="region of interest" description="Disordered" evidence="3">
    <location>
        <begin position="412"/>
        <end position="496"/>
    </location>
</feature>
<dbReference type="GO" id="GO:0140664">
    <property type="term" value="F:ATP-dependent DNA damage sensor activity"/>
    <property type="evidence" value="ECO:0007669"/>
    <property type="project" value="InterPro"/>
</dbReference>
<evidence type="ECO:0000313" key="6">
    <source>
        <dbReference type="Proteomes" id="UP001234581"/>
    </source>
</evidence>
<dbReference type="Gene3D" id="3.30.565.10">
    <property type="entry name" value="Histidine kinase-like ATPase, C-terminal domain"/>
    <property type="match status" value="1"/>
</dbReference>
<name>A0AAD7V8C7_9FUNG</name>
<accession>A0AAD7V8C7</accession>
<reference evidence="5 6" key="1">
    <citation type="submission" date="2023-03" db="EMBL/GenBank/DDBJ databases">
        <title>Genome sequence of Lichtheimia ornata CBS 291.66.</title>
        <authorList>
            <person name="Mohabir J.T."/>
            <person name="Shea T.P."/>
            <person name="Kurbessoian T."/>
            <person name="Berby B."/>
            <person name="Fontaine J."/>
            <person name="Livny J."/>
            <person name="Gnirke A."/>
            <person name="Stajich J.E."/>
            <person name="Cuomo C.A."/>
        </authorList>
    </citation>
    <scope>NUCLEOTIDE SEQUENCE [LARGE SCALE GENOMIC DNA]</scope>
    <source>
        <strain evidence="5">CBS 291.66</strain>
    </source>
</reference>
<dbReference type="EMBL" id="JARTCD010000011">
    <property type="protein sequence ID" value="KAJ8660899.1"/>
    <property type="molecule type" value="Genomic_DNA"/>
</dbReference>
<dbReference type="InterPro" id="IPR020568">
    <property type="entry name" value="Ribosomal_Su5_D2-typ_SF"/>
</dbReference>
<feature type="compositionally biased region" description="Polar residues" evidence="3">
    <location>
        <begin position="541"/>
        <end position="562"/>
    </location>
</feature>
<evidence type="ECO:0000256" key="3">
    <source>
        <dbReference type="SAM" id="MobiDB-lite"/>
    </source>
</evidence>
<dbReference type="GO" id="GO:0005524">
    <property type="term" value="F:ATP binding"/>
    <property type="evidence" value="ECO:0007669"/>
    <property type="project" value="InterPro"/>
</dbReference>
<evidence type="ECO:0000259" key="4">
    <source>
        <dbReference type="SMART" id="SM01340"/>
    </source>
</evidence>
<dbReference type="Proteomes" id="UP001234581">
    <property type="component" value="Unassembled WGS sequence"/>
</dbReference>
<comment type="caution">
    <text evidence="5">The sequence shown here is derived from an EMBL/GenBank/DDBJ whole genome shotgun (WGS) entry which is preliminary data.</text>
</comment>
<feature type="compositionally biased region" description="Polar residues" evidence="3">
    <location>
        <begin position="370"/>
        <end position="379"/>
    </location>
</feature>
<evidence type="ECO:0000256" key="2">
    <source>
        <dbReference type="ARBA" id="ARBA00022763"/>
    </source>
</evidence>
<dbReference type="Pfam" id="PF13589">
    <property type="entry name" value="HATPase_c_3"/>
    <property type="match status" value="1"/>
</dbReference>